<evidence type="ECO:0000313" key="2">
    <source>
        <dbReference type="Proteomes" id="UP001232148"/>
    </source>
</evidence>
<accession>A0AAD9HQ68</accession>
<dbReference type="AlphaFoldDB" id="A0AAD9HQ68"/>
<organism evidence="1 2">
    <name type="scientific">Colletotrichum zoysiae</name>
    <dbReference type="NCBI Taxonomy" id="1216348"/>
    <lineage>
        <taxon>Eukaryota</taxon>
        <taxon>Fungi</taxon>
        <taxon>Dikarya</taxon>
        <taxon>Ascomycota</taxon>
        <taxon>Pezizomycotina</taxon>
        <taxon>Sordariomycetes</taxon>
        <taxon>Hypocreomycetidae</taxon>
        <taxon>Glomerellales</taxon>
        <taxon>Glomerellaceae</taxon>
        <taxon>Colletotrichum</taxon>
        <taxon>Colletotrichum graminicola species complex</taxon>
    </lineage>
</organism>
<comment type="caution">
    <text evidence="1">The sequence shown here is derived from an EMBL/GenBank/DDBJ whole genome shotgun (WGS) entry which is preliminary data.</text>
</comment>
<sequence>MDTTPGGFSLFALACSETRAPTASWLCRPSGQLAAGRAYPEACPRSCLFSGLLFCDSIDSFDRSLEPVPMLAFRPF</sequence>
<reference evidence="1" key="1">
    <citation type="submission" date="2021-06" db="EMBL/GenBank/DDBJ databases">
        <title>Comparative genomics, transcriptomics and evolutionary studies reveal genomic signatures of adaptation to plant cell wall in hemibiotrophic fungi.</title>
        <authorList>
            <consortium name="DOE Joint Genome Institute"/>
            <person name="Baroncelli R."/>
            <person name="Diaz J.F."/>
            <person name="Benocci T."/>
            <person name="Peng M."/>
            <person name="Battaglia E."/>
            <person name="Haridas S."/>
            <person name="Andreopoulos W."/>
            <person name="Labutti K."/>
            <person name="Pangilinan J."/>
            <person name="Floch G.L."/>
            <person name="Makela M.R."/>
            <person name="Henrissat B."/>
            <person name="Grigoriev I.V."/>
            <person name="Crouch J.A."/>
            <person name="De Vries R.P."/>
            <person name="Sukno S.A."/>
            <person name="Thon M.R."/>
        </authorList>
    </citation>
    <scope>NUCLEOTIDE SEQUENCE</scope>
    <source>
        <strain evidence="1">MAFF235873</strain>
    </source>
</reference>
<dbReference type="Proteomes" id="UP001232148">
    <property type="component" value="Unassembled WGS sequence"/>
</dbReference>
<keyword evidence="2" id="KW-1185">Reference proteome</keyword>
<gene>
    <name evidence="1" type="ORF">LX32DRAFT_636581</name>
</gene>
<name>A0AAD9HQ68_9PEZI</name>
<evidence type="ECO:0000313" key="1">
    <source>
        <dbReference type="EMBL" id="KAK2032196.1"/>
    </source>
</evidence>
<proteinExistence type="predicted"/>
<dbReference type="EMBL" id="MU842833">
    <property type="protein sequence ID" value="KAK2032196.1"/>
    <property type="molecule type" value="Genomic_DNA"/>
</dbReference>
<protein>
    <submittedName>
        <fullName evidence="1">Uncharacterized protein</fullName>
    </submittedName>
</protein>